<keyword evidence="4" id="KW-1185">Reference proteome</keyword>
<feature type="signal peptide" evidence="2">
    <location>
        <begin position="1"/>
        <end position="24"/>
    </location>
</feature>
<keyword evidence="2" id="KW-0732">Signal</keyword>
<keyword evidence="1" id="KW-0812">Transmembrane</keyword>
<dbReference type="InterPro" id="IPR032809">
    <property type="entry name" value="Put_HupE_UreJ"/>
</dbReference>
<keyword evidence="1" id="KW-1133">Transmembrane helix</keyword>
<organism evidence="3 4">
    <name type="scientific">Paenibacillus germinis</name>
    <dbReference type="NCBI Taxonomy" id="2654979"/>
    <lineage>
        <taxon>Bacteria</taxon>
        <taxon>Bacillati</taxon>
        <taxon>Bacillota</taxon>
        <taxon>Bacilli</taxon>
        <taxon>Bacillales</taxon>
        <taxon>Paenibacillaceae</taxon>
        <taxon>Paenibacillus</taxon>
    </lineage>
</organism>
<feature type="transmembrane region" description="Helical" evidence="1">
    <location>
        <begin position="312"/>
        <end position="334"/>
    </location>
</feature>
<feature type="transmembrane region" description="Helical" evidence="1">
    <location>
        <begin position="378"/>
        <end position="395"/>
    </location>
</feature>
<proteinExistence type="predicted"/>
<dbReference type="Proteomes" id="UP000658690">
    <property type="component" value="Unassembled WGS sequence"/>
</dbReference>
<gene>
    <name evidence="3" type="ORF">GC102_05965</name>
</gene>
<evidence type="ECO:0008006" key="5">
    <source>
        <dbReference type="Google" id="ProtNLM"/>
    </source>
</evidence>
<evidence type="ECO:0000313" key="3">
    <source>
        <dbReference type="EMBL" id="NOU85329.1"/>
    </source>
</evidence>
<comment type="caution">
    <text evidence="3">The sequence shown here is derived from an EMBL/GenBank/DDBJ whole genome shotgun (WGS) entry which is preliminary data.</text>
</comment>
<feature type="chain" id="PRO_5046836358" description="HupE/UreJ family protein" evidence="2">
    <location>
        <begin position="25"/>
        <end position="403"/>
    </location>
</feature>
<feature type="transmembrane region" description="Helical" evidence="1">
    <location>
        <begin position="340"/>
        <end position="366"/>
    </location>
</feature>
<evidence type="ECO:0000256" key="1">
    <source>
        <dbReference type="SAM" id="Phobius"/>
    </source>
</evidence>
<feature type="transmembrane region" description="Helical" evidence="1">
    <location>
        <begin position="282"/>
        <end position="300"/>
    </location>
</feature>
<accession>A0ABX1YYU9</accession>
<dbReference type="EMBL" id="WHOC01000028">
    <property type="protein sequence ID" value="NOU85329.1"/>
    <property type="molecule type" value="Genomic_DNA"/>
</dbReference>
<name>A0ABX1YYU9_9BACL</name>
<keyword evidence="1" id="KW-0472">Membrane</keyword>
<evidence type="ECO:0000313" key="4">
    <source>
        <dbReference type="Proteomes" id="UP000658690"/>
    </source>
</evidence>
<evidence type="ECO:0000256" key="2">
    <source>
        <dbReference type="SAM" id="SignalP"/>
    </source>
</evidence>
<protein>
    <recommendedName>
        <fullName evidence="5">HupE/UreJ family protein</fullName>
    </recommendedName>
</protein>
<dbReference type="Pfam" id="PF13795">
    <property type="entry name" value="HupE_UreJ_2"/>
    <property type="match status" value="1"/>
</dbReference>
<dbReference type="RefSeq" id="WP_171688651.1">
    <property type="nucleotide sequence ID" value="NZ_WHOC01000028.1"/>
</dbReference>
<reference evidence="3 4" key="1">
    <citation type="submission" date="2019-10" db="EMBL/GenBank/DDBJ databases">
        <title>Description of Paenibacillus choica sp. nov.</title>
        <authorList>
            <person name="Carlier A."/>
            <person name="Qi S."/>
        </authorList>
    </citation>
    <scope>NUCLEOTIDE SEQUENCE [LARGE SCALE GENOMIC DNA]</scope>
    <source>
        <strain evidence="3 4">LMG 31460</strain>
    </source>
</reference>
<sequence>MRKLFITAIFLSLFVCLTASSVDAHDNANIGMSTWTLEKNQISITLWIEESYFKQLKELGSGKYRLESETDMKQVIHEVIQPYTESKISVRINETQYPVKVDGIRLVEKEAALYFEVSAHADGIVWSEDENKVKFEYRFLMDESKNLHANVAEVIIPGSHGGIQHIFTSSTPVWEGAVKRALFVDRSTVSPADVSADPITIADPGVPGMKDRSVEGTPLWRSAFSFVLLGIKHILIGYDHILFLLALLVVGLTFKGAVRIITSFTIAHSITLFLAATGIVSLRTYFVESAIALSICWLAYENIVRKRVIDRWRITFVFGLIHGFGFANVLQTFLVAKSTLLISVVFFNVGVEIGQCIIFLVVLPVMILAHKKLEARKLTVAVSFVIMAFGLFWLLERLGGYQL</sequence>